<dbReference type="Proteomes" id="UP000291920">
    <property type="component" value="Unassembled WGS sequence"/>
</dbReference>
<dbReference type="Pfam" id="PF12728">
    <property type="entry name" value="HTH_17"/>
    <property type="match status" value="1"/>
</dbReference>
<evidence type="ECO:0000313" key="5">
    <source>
        <dbReference type="Proteomes" id="UP000291920"/>
    </source>
</evidence>
<comment type="caution">
    <text evidence="2">The sequence shown here is derived from an EMBL/GenBank/DDBJ whole genome shotgun (WGS) entry which is preliminary data.</text>
</comment>
<gene>
    <name evidence="2" type="ORF">CQR56_1557</name>
    <name evidence="3" type="ORF">PG2017B_1240</name>
</gene>
<dbReference type="GO" id="GO:0003677">
    <property type="term" value="F:DNA binding"/>
    <property type="evidence" value="ECO:0007669"/>
    <property type="project" value="InterPro"/>
</dbReference>
<organism evidence="2 4">
    <name type="scientific">Bifidobacterium pseudolongum subsp. globosum</name>
    <dbReference type="NCBI Taxonomy" id="1690"/>
    <lineage>
        <taxon>Bacteria</taxon>
        <taxon>Bacillati</taxon>
        <taxon>Actinomycetota</taxon>
        <taxon>Actinomycetes</taxon>
        <taxon>Bifidobacteriales</taxon>
        <taxon>Bifidobacteriaceae</taxon>
        <taxon>Bifidobacterium</taxon>
    </lineage>
</organism>
<dbReference type="EMBL" id="PCHB01000018">
    <property type="protein sequence ID" value="PKU94536.1"/>
    <property type="molecule type" value="Genomic_DNA"/>
</dbReference>
<accession>A0A2N3QRN6</accession>
<evidence type="ECO:0000259" key="1">
    <source>
        <dbReference type="Pfam" id="PF12728"/>
    </source>
</evidence>
<dbReference type="Proteomes" id="UP000233783">
    <property type="component" value="Unassembled WGS sequence"/>
</dbReference>
<evidence type="ECO:0000313" key="3">
    <source>
        <dbReference type="EMBL" id="RYQ29957.1"/>
    </source>
</evidence>
<dbReference type="InterPro" id="IPR009061">
    <property type="entry name" value="DNA-bd_dom_put_sf"/>
</dbReference>
<dbReference type="AlphaFoldDB" id="A0A2N3QRN6"/>
<dbReference type="InterPro" id="IPR010093">
    <property type="entry name" value="SinI_DNA-bd"/>
</dbReference>
<name>A0A2N3QRN6_9BIFI</name>
<evidence type="ECO:0000313" key="4">
    <source>
        <dbReference type="Proteomes" id="UP000233783"/>
    </source>
</evidence>
<dbReference type="InterPro" id="IPR041657">
    <property type="entry name" value="HTH_17"/>
</dbReference>
<dbReference type="EMBL" id="RYUT01000003">
    <property type="protein sequence ID" value="RYQ29957.1"/>
    <property type="molecule type" value="Genomic_DNA"/>
</dbReference>
<proteinExistence type="predicted"/>
<feature type="domain" description="Helix-turn-helix" evidence="1">
    <location>
        <begin position="12"/>
        <end position="62"/>
    </location>
</feature>
<dbReference type="SUPFAM" id="SSF46955">
    <property type="entry name" value="Putative DNA-binding domain"/>
    <property type="match status" value="1"/>
</dbReference>
<dbReference type="NCBIfam" id="TIGR01764">
    <property type="entry name" value="excise"/>
    <property type="match status" value="1"/>
</dbReference>
<evidence type="ECO:0000313" key="2">
    <source>
        <dbReference type="EMBL" id="PKU94536.1"/>
    </source>
</evidence>
<dbReference type="RefSeq" id="WP_101393847.1">
    <property type="nucleotide sequence ID" value="NZ_PCHB01000018.1"/>
</dbReference>
<protein>
    <submittedName>
        <fullName evidence="3">Excisionase</fullName>
    </submittedName>
    <submittedName>
        <fullName evidence="2">Helix-turn-helix domain-containing protein</fullName>
    </submittedName>
</protein>
<reference evidence="2 4" key="1">
    <citation type="submission" date="2017-10" db="EMBL/GenBank/DDBJ databases">
        <title>Bifidobacterium genomics.</title>
        <authorList>
            <person name="Lugli G.A."/>
            <person name="Milani C."/>
            <person name="Mancabelli L."/>
        </authorList>
    </citation>
    <scope>NUCLEOTIDE SEQUENCE [LARGE SCALE GENOMIC DNA]</scope>
    <source>
        <strain evidence="2 4">1744B</strain>
    </source>
</reference>
<reference evidence="3 5" key="2">
    <citation type="submission" date="2018-12" db="EMBL/GenBank/DDBJ databases">
        <title>Unveiling genomic diversity among members of the Bifidobacterium pseudolongum species, a widely distributed gut commensal of the animal kingdom.</title>
        <authorList>
            <person name="Lugli G.A."/>
            <person name="Duranti S."/>
            <person name="Albert K."/>
            <person name="Mancabelli L."/>
            <person name="Napoli S."/>
            <person name="Viappiani A."/>
            <person name="Anzalone R."/>
            <person name="Longhi G."/>
            <person name="Milani C."/>
            <person name="Turroni F."/>
            <person name="Alessandri G."/>
            <person name="Sela D.A."/>
            <person name="Van Sinderen D."/>
            <person name="Ventura M."/>
        </authorList>
    </citation>
    <scope>NUCLEOTIDE SEQUENCE [LARGE SCALE GENOMIC DNA]</scope>
    <source>
        <strain evidence="3 5">2017B</strain>
    </source>
</reference>
<sequence length="68" mass="7867">MKNNADDAGRSLLTPGQAAEQLNIPVSTLSRWRSERRELPYVTVGRLIRYRQIDIDRWVDDNTVNPVE</sequence>